<gene>
    <name evidence="3" type="ORF">NX720_21800</name>
</gene>
<dbReference type="Proteomes" id="UP001163255">
    <property type="component" value="Chromosome"/>
</dbReference>
<evidence type="ECO:0000313" key="4">
    <source>
        <dbReference type="Proteomes" id="UP001163255"/>
    </source>
</evidence>
<dbReference type="Gene3D" id="3.30.420.10">
    <property type="entry name" value="Ribonuclease H-like superfamily/Ribonuclease H"/>
    <property type="match status" value="1"/>
</dbReference>
<name>A0ABY6GU32_9GAMM</name>
<dbReference type="InterPro" id="IPR015378">
    <property type="entry name" value="Transposase-like_Mu_C"/>
</dbReference>
<feature type="region of interest" description="Disordered" evidence="1">
    <location>
        <begin position="705"/>
        <end position="724"/>
    </location>
</feature>
<protein>
    <submittedName>
        <fullName evidence="3">Mu transposase C-terminal domain-containing protein</fullName>
    </submittedName>
</protein>
<sequence length="724" mass="84950">MLYQSQVLIGNEDCELTGVYRIVLAEDNSDFIWLLKLDTDPEHQRNNYLQNPKIFPKEKVRELITKDILTESTVDLPLIFQIDDETLIKQGHKKWIEERNKRHTIIKKLCDVAYEEMILCPYSKECRKFTKNCGYSHRTIVRLFLRYIAFNQNPQSLIPYRYFQGGRGVSKSDSGKKRGRPHNKVKNKEVRKYGINIKSHIASKIILANKKFPGQYAEGHRFIKENYFNIGWEINQYGVKTPILKPDSEIIKYGQYYYHAKKHEEYDHTPKRRLTTAEYYNTVRAKKGRSRDNIYLPAQCYQIDAWRVPVELVSSFDRSKKVGVAIVYVAIDVFSHQYVGLYVDIIEPSWEAIRQLYFNTFTDKVKYCKRYDISIKKEDWDADIIPYSLFLDRGSEMIGRLKREGLFLAGIKEIKTAPPRFAAAKGLVESCFNTLNKALKNVSGSFEKGCSSQKRRFAAWNAALTVDELTKLLINEILFLNSYAKKRQLLNPAMVKDKVLPYPSHIWKWGCDNLLIKGQKKSERELRIYLLHPEQATITNSGVRFRKLMYDSPLLREKGWFFKAKKGSWKVPIRFSIIDSDYIFVYDSENTPYECRLQESYKEYKNSNFVDLHIYQKEADLLTNNTKLQENRDQSEARKKSEQKKIASEAKKATKAANKTNTASKTKQLQDKGQNRIKEKNFRNALRAKEDRQFLDIKNKTIANKTDKSDRERDFEELYGDDHE</sequence>
<feature type="compositionally biased region" description="Basic and acidic residues" evidence="1">
    <location>
        <begin position="629"/>
        <end position="644"/>
    </location>
</feature>
<evidence type="ECO:0000259" key="2">
    <source>
        <dbReference type="Pfam" id="PF09299"/>
    </source>
</evidence>
<evidence type="ECO:0000256" key="1">
    <source>
        <dbReference type="SAM" id="MobiDB-lite"/>
    </source>
</evidence>
<accession>A0ABY6GU32</accession>
<keyword evidence="4" id="KW-1185">Reference proteome</keyword>
<evidence type="ECO:0000313" key="3">
    <source>
        <dbReference type="EMBL" id="UYM15454.1"/>
    </source>
</evidence>
<dbReference type="EMBL" id="CP103300">
    <property type="protein sequence ID" value="UYM15454.1"/>
    <property type="molecule type" value="Genomic_DNA"/>
</dbReference>
<organism evidence="3 4">
    <name type="scientific">Endozoicomonas euniceicola</name>
    <dbReference type="NCBI Taxonomy" id="1234143"/>
    <lineage>
        <taxon>Bacteria</taxon>
        <taxon>Pseudomonadati</taxon>
        <taxon>Pseudomonadota</taxon>
        <taxon>Gammaproteobacteria</taxon>
        <taxon>Oceanospirillales</taxon>
        <taxon>Endozoicomonadaceae</taxon>
        <taxon>Endozoicomonas</taxon>
    </lineage>
</organism>
<reference evidence="3" key="1">
    <citation type="submission" date="2022-10" db="EMBL/GenBank/DDBJ databases">
        <title>Completed Genome Sequence of two octocoral isolated bacterium, Endozoicomonas euniceicola EF212T and Endozoicomonas gorgoniicola PS125T.</title>
        <authorList>
            <person name="Chiou Y.-J."/>
            <person name="Chen Y.-H."/>
        </authorList>
    </citation>
    <scope>NUCLEOTIDE SEQUENCE</scope>
    <source>
        <strain evidence="3">EF212</strain>
    </source>
</reference>
<feature type="compositionally biased region" description="Low complexity" evidence="1">
    <location>
        <begin position="655"/>
        <end position="667"/>
    </location>
</feature>
<feature type="compositionally biased region" description="Basic and acidic residues" evidence="1">
    <location>
        <begin position="668"/>
        <end position="685"/>
    </location>
</feature>
<feature type="region of interest" description="Disordered" evidence="1">
    <location>
        <begin position="649"/>
        <end position="685"/>
    </location>
</feature>
<dbReference type="Pfam" id="PF09299">
    <property type="entry name" value="Mu-transpos_C"/>
    <property type="match status" value="1"/>
</dbReference>
<feature type="region of interest" description="Disordered" evidence="1">
    <location>
        <begin position="625"/>
        <end position="644"/>
    </location>
</feature>
<dbReference type="InterPro" id="IPR036397">
    <property type="entry name" value="RNaseH_sf"/>
</dbReference>
<feature type="domain" description="Transposase-like Mu C-terminal" evidence="2">
    <location>
        <begin position="528"/>
        <end position="591"/>
    </location>
</feature>
<proteinExistence type="predicted"/>
<dbReference type="RefSeq" id="WP_262597476.1">
    <property type="nucleotide sequence ID" value="NZ_CP103300.1"/>
</dbReference>